<proteinExistence type="predicted"/>
<sequence>MDWRKLEYEQKLTAVGCDFDEYTRIVSMSDGARRFIQDKLTAATLGYFAFGAEYHQYLIDDIAVLSKLSIPLLMVVAFQSRFDTSYRKKACSLLRRKLPIVLGNFTAVNRRDMPFPINIIEDAYCKEPKYFRNTDGILTDSEGKTKAEEAVVEKKESKGGNGKGRKKSSKKRH</sequence>
<evidence type="ECO:0000313" key="2">
    <source>
        <dbReference type="Proteomes" id="UP000887577"/>
    </source>
</evidence>
<dbReference type="WBParaSite" id="PSU_v2.g11315.t1">
    <property type="protein sequence ID" value="PSU_v2.g11315.t1"/>
    <property type="gene ID" value="PSU_v2.g11315"/>
</dbReference>
<evidence type="ECO:0000313" key="3">
    <source>
        <dbReference type="WBParaSite" id="PSU_v2.g11315.t1"/>
    </source>
</evidence>
<protein>
    <submittedName>
        <fullName evidence="3">Uncharacterized protein</fullName>
    </submittedName>
</protein>
<accession>A0A914XTN0</accession>
<evidence type="ECO:0000256" key="1">
    <source>
        <dbReference type="SAM" id="MobiDB-lite"/>
    </source>
</evidence>
<organism evidence="2 3">
    <name type="scientific">Panagrolaimus superbus</name>
    <dbReference type="NCBI Taxonomy" id="310955"/>
    <lineage>
        <taxon>Eukaryota</taxon>
        <taxon>Metazoa</taxon>
        <taxon>Ecdysozoa</taxon>
        <taxon>Nematoda</taxon>
        <taxon>Chromadorea</taxon>
        <taxon>Rhabditida</taxon>
        <taxon>Tylenchina</taxon>
        <taxon>Panagrolaimomorpha</taxon>
        <taxon>Panagrolaimoidea</taxon>
        <taxon>Panagrolaimidae</taxon>
        <taxon>Panagrolaimus</taxon>
    </lineage>
</organism>
<keyword evidence="2" id="KW-1185">Reference proteome</keyword>
<dbReference type="AlphaFoldDB" id="A0A914XTN0"/>
<dbReference type="Proteomes" id="UP000887577">
    <property type="component" value="Unplaced"/>
</dbReference>
<reference evidence="3" key="1">
    <citation type="submission" date="2022-11" db="UniProtKB">
        <authorList>
            <consortium name="WormBaseParasite"/>
        </authorList>
    </citation>
    <scope>IDENTIFICATION</scope>
</reference>
<feature type="compositionally biased region" description="Basic and acidic residues" evidence="1">
    <location>
        <begin position="143"/>
        <end position="158"/>
    </location>
</feature>
<name>A0A914XTN0_9BILA</name>
<feature type="compositionally biased region" description="Basic residues" evidence="1">
    <location>
        <begin position="163"/>
        <end position="173"/>
    </location>
</feature>
<feature type="region of interest" description="Disordered" evidence="1">
    <location>
        <begin position="143"/>
        <end position="173"/>
    </location>
</feature>